<evidence type="ECO:0000256" key="2">
    <source>
        <dbReference type="SAM" id="MobiDB-lite"/>
    </source>
</evidence>
<evidence type="ECO:0000259" key="4">
    <source>
        <dbReference type="SMART" id="SM00854"/>
    </source>
</evidence>
<reference evidence="6" key="1">
    <citation type="journal article" date="2019" name="Int. J. Syst. Evol. Microbiol.">
        <title>The Global Catalogue of Microorganisms (GCM) 10K type strain sequencing project: providing services to taxonomists for standard genome sequencing and annotation.</title>
        <authorList>
            <consortium name="The Broad Institute Genomics Platform"/>
            <consortium name="The Broad Institute Genome Sequencing Center for Infectious Disease"/>
            <person name="Wu L."/>
            <person name="Ma J."/>
        </authorList>
    </citation>
    <scope>NUCLEOTIDE SEQUENCE [LARGE SCALE GENOMIC DNA]</scope>
    <source>
        <strain evidence="6">NBRC 106593</strain>
    </source>
</reference>
<dbReference type="PROSITE" id="PS51257">
    <property type="entry name" value="PROKAR_LIPOPROTEIN"/>
    <property type="match status" value="1"/>
</dbReference>
<protein>
    <submittedName>
        <fullName evidence="5">CapA family protein</fullName>
    </submittedName>
</protein>
<dbReference type="Gene3D" id="3.60.21.10">
    <property type="match status" value="1"/>
</dbReference>
<dbReference type="Proteomes" id="UP001596356">
    <property type="component" value="Unassembled WGS sequence"/>
</dbReference>
<dbReference type="InterPro" id="IPR019079">
    <property type="entry name" value="Capsule_synth_CapA"/>
</dbReference>
<dbReference type="PANTHER" id="PTHR33393">
    <property type="entry name" value="POLYGLUTAMINE SYNTHESIS ACCESSORY PROTEIN RV0574C-RELATED"/>
    <property type="match status" value="1"/>
</dbReference>
<name>A0ABW2AXU0_9MICO</name>
<dbReference type="PANTHER" id="PTHR33393:SF13">
    <property type="entry name" value="PGA BIOSYNTHESIS PROTEIN CAPA"/>
    <property type="match status" value="1"/>
</dbReference>
<keyword evidence="3" id="KW-0732">Signal</keyword>
<comment type="similarity">
    <text evidence="1">Belongs to the CapA family.</text>
</comment>
<dbReference type="InterPro" id="IPR052169">
    <property type="entry name" value="CW_Biosynth-Accessory"/>
</dbReference>
<gene>
    <name evidence="5" type="ORF">ACFQBT_18820</name>
</gene>
<keyword evidence="6" id="KW-1185">Reference proteome</keyword>
<evidence type="ECO:0000256" key="3">
    <source>
        <dbReference type="SAM" id="SignalP"/>
    </source>
</evidence>
<feature type="signal peptide" evidence="3">
    <location>
        <begin position="1"/>
        <end position="31"/>
    </location>
</feature>
<feature type="region of interest" description="Disordered" evidence="2">
    <location>
        <begin position="29"/>
        <end position="67"/>
    </location>
</feature>
<evidence type="ECO:0000256" key="1">
    <source>
        <dbReference type="ARBA" id="ARBA00005662"/>
    </source>
</evidence>
<dbReference type="Pfam" id="PF09587">
    <property type="entry name" value="PGA_cap"/>
    <property type="match status" value="1"/>
</dbReference>
<dbReference type="InterPro" id="IPR029052">
    <property type="entry name" value="Metallo-depent_PP-like"/>
</dbReference>
<feature type="compositionally biased region" description="Low complexity" evidence="2">
    <location>
        <begin position="31"/>
        <end position="65"/>
    </location>
</feature>
<evidence type="ECO:0000313" key="5">
    <source>
        <dbReference type="EMBL" id="MFC6715765.1"/>
    </source>
</evidence>
<sequence>MSRSVIARRAPLIALTSLVLGLGACSGGSSGTPSPTSSSTGTSSALTSPGSSTATTPPATSTSAAEPVGSVTIMAGGDIFTNEGLIARAKADAGGGGYDFRPQLIGLKPLVSKADVAICQLETPLTQSNTNLGHGIVHNSPHQLAPVIRATGYDGCSFSNNHTFDNGLTGMVQTRAIMSANGLQLAGPQDSADGTPGQPAWYQAGGFKIAQLSYSYTLDNFAEGSQTGTPAAAPFLKKNLFSVIGAQGIIADAKAARAAGADIVVVSMHWGTQFKFTPDADDIALAQQIGQSGAVNWIIGNHPHVVQGCDKIGAMFVNYGLGNELSDQGTQFGYPVQTQDGIGVIVTFERAADGTITATQERYQPTWVDRLHGYRAYVVPQSGAPSAVDPGSWARTSKLITSRGNGCNLSPIS</sequence>
<comment type="caution">
    <text evidence="5">The sequence shown here is derived from an EMBL/GenBank/DDBJ whole genome shotgun (WGS) entry which is preliminary data.</text>
</comment>
<feature type="domain" description="Capsule synthesis protein CapA" evidence="4">
    <location>
        <begin position="72"/>
        <end position="328"/>
    </location>
</feature>
<dbReference type="RefSeq" id="WP_377825099.1">
    <property type="nucleotide sequence ID" value="NZ_JBHSWJ010000002.1"/>
</dbReference>
<feature type="chain" id="PRO_5045299524" evidence="3">
    <location>
        <begin position="32"/>
        <end position="413"/>
    </location>
</feature>
<organism evidence="5 6">
    <name type="scientific">Branchiibius cervicis</name>
    <dbReference type="NCBI Taxonomy" id="908252"/>
    <lineage>
        <taxon>Bacteria</taxon>
        <taxon>Bacillati</taxon>
        <taxon>Actinomycetota</taxon>
        <taxon>Actinomycetes</taxon>
        <taxon>Micrococcales</taxon>
        <taxon>Dermacoccaceae</taxon>
        <taxon>Branchiibius</taxon>
    </lineage>
</organism>
<dbReference type="EMBL" id="JBHSWJ010000002">
    <property type="protein sequence ID" value="MFC6715765.1"/>
    <property type="molecule type" value="Genomic_DNA"/>
</dbReference>
<dbReference type="SMART" id="SM00854">
    <property type="entry name" value="PGA_cap"/>
    <property type="match status" value="1"/>
</dbReference>
<dbReference type="SUPFAM" id="SSF56300">
    <property type="entry name" value="Metallo-dependent phosphatases"/>
    <property type="match status" value="1"/>
</dbReference>
<evidence type="ECO:0000313" key="6">
    <source>
        <dbReference type="Proteomes" id="UP001596356"/>
    </source>
</evidence>
<accession>A0ABW2AXU0</accession>
<proteinExistence type="inferred from homology"/>